<dbReference type="Pfam" id="PF01416">
    <property type="entry name" value="PseudoU_synth_1"/>
    <property type="match status" value="1"/>
</dbReference>
<dbReference type="Gene3D" id="3.30.70.660">
    <property type="entry name" value="Pseudouridine synthase I, catalytic domain, C-terminal subdomain"/>
    <property type="match status" value="1"/>
</dbReference>
<dbReference type="EMBL" id="OZ019910">
    <property type="protein sequence ID" value="CAK9211863.1"/>
    <property type="molecule type" value="Genomic_DNA"/>
</dbReference>
<comment type="similarity">
    <text evidence="1">Belongs to the tRNA pseudouridine synthase TruA family.</text>
</comment>
<dbReference type="InterPro" id="IPR020095">
    <property type="entry name" value="PsdUridine_synth_TruA_C"/>
</dbReference>
<evidence type="ECO:0000256" key="4">
    <source>
        <dbReference type="SAM" id="MobiDB-lite"/>
    </source>
</evidence>
<evidence type="ECO:0000256" key="2">
    <source>
        <dbReference type="ARBA" id="ARBA00022694"/>
    </source>
</evidence>
<accession>A0ABP0U3P9</accession>
<dbReference type="Gene3D" id="3.30.70.580">
    <property type="entry name" value="Pseudouridine synthase I, catalytic domain, N-terminal subdomain"/>
    <property type="match status" value="1"/>
</dbReference>
<reference evidence="6" key="1">
    <citation type="submission" date="2024-02" db="EMBL/GenBank/DDBJ databases">
        <authorList>
            <consortium name="ELIXIR-Norway"/>
            <consortium name="Elixir Norway"/>
        </authorList>
    </citation>
    <scope>NUCLEOTIDE SEQUENCE</scope>
</reference>
<dbReference type="Proteomes" id="UP001497512">
    <property type="component" value="Chromosome 18"/>
</dbReference>
<dbReference type="SUPFAM" id="SSF55120">
    <property type="entry name" value="Pseudouridine synthase"/>
    <property type="match status" value="1"/>
</dbReference>
<dbReference type="InterPro" id="IPR020097">
    <property type="entry name" value="PsdUridine_synth_TruA_a/b_dom"/>
</dbReference>
<evidence type="ECO:0000256" key="1">
    <source>
        <dbReference type="ARBA" id="ARBA00009375"/>
    </source>
</evidence>
<feature type="region of interest" description="Disordered" evidence="4">
    <location>
        <begin position="384"/>
        <end position="415"/>
    </location>
</feature>
<evidence type="ECO:0000313" key="6">
    <source>
        <dbReference type="EMBL" id="CAK9211863.1"/>
    </source>
</evidence>
<keyword evidence="2" id="KW-0819">tRNA processing</keyword>
<proteinExistence type="inferred from homology"/>
<evidence type="ECO:0000313" key="7">
    <source>
        <dbReference type="Proteomes" id="UP001497512"/>
    </source>
</evidence>
<sequence length="638" mass="71237">MADDKKRVREGDADGGEGMNVVVLTGDDHEEVAVAGVTRVSVSDEKTHEGDRDKIETKRARLQEAILVVQCSEEAVTALETEVVEEKTLTTREVLIDDHRPCFVEGIAAEDGEEAVQIVPPSQELSENDMDGQEDCEGRAVIKNDKKGMNVPGGRPGKKRKIAMLLAYCGAGYQGMQRNPGAITIEGELEQALFRAQAIAPCNFGDLRKVDWMRAARTDKGVSAVGQVISARLVIDPPGFVDRVNQHLPKQIRALGYKRVTSNFNAKQMCDRRRYEYLVPVYAFDPDAHHNRETVLAWTEKKEADRRERLEKRKATEKKTVEICHPAEFKQNTTESTQKVNLLVGSQVVASVSNTSVQFSMTEDLVDGKLSESLTKEIELTAGVQEGKESTAQPAEAKAELESNKDAEAEVPPLQSDRVTEVEDDRNVLVSTVPVLDKTEASAESKFVFGEKEMEHLNTILGKYVGTHNFHNFTARIKAEDPSAKRYILSFEACEVIEVEGMQFVRCTVLGQSFMLHQIRKMIGMAIAIMRGCAPVSIIDTALRRDTDVNVPMAPELGLFLDECFYTGYNKKFKNTHDEVSQKGFEKEIADFKREVIYSHIQFTEVKDGTMVMWLHSLNDRNYPDFVTAREAAPAKID</sequence>
<name>A0ABP0U3P9_9BRYO</name>
<dbReference type="InterPro" id="IPR001406">
    <property type="entry name" value="PsdUridine_synth_TruA"/>
</dbReference>
<evidence type="ECO:0000256" key="3">
    <source>
        <dbReference type="ARBA" id="ARBA00023235"/>
    </source>
</evidence>
<protein>
    <recommendedName>
        <fullName evidence="5">Pseudouridine synthase I TruA alpha/beta domain-containing protein</fullName>
    </recommendedName>
</protein>
<feature type="compositionally biased region" description="Basic and acidic residues" evidence="4">
    <location>
        <begin position="397"/>
        <end position="408"/>
    </location>
</feature>
<feature type="domain" description="Pseudouridine synthase I TruA alpha/beta" evidence="5">
    <location>
        <begin position="463"/>
        <end position="566"/>
    </location>
</feature>
<organism evidence="6 7">
    <name type="scientific">Sphagnum troendelagicum</name>
    <dbReference type="NCBI Taxonomy" id="128251"/>
    <lineage>
        <taxon>Eukaryota</taxon>
        <taxon>Viridiplantae</taxon>
        <taxon>Streptophyta</taxon>
        <taxon>Embryophyta</taxon>
        <taxon>Bryophyta</taxon>
        <taxon>Sphagnophytina</taxon>
        <taxon>Sphagnopsida</taxon>
        <taxon>Sphagnales</taxon>
        <taxon>Sphagnaceae</taxon>
        <taxon>Sphagnum</taxon>
    </lineage>
</organism>
<dbReference type="NCBIfam" id="TIGR00071">
    <property type="entry name" value="hisT_truA"/>
    <property type="match status" value="1"/>
</dbReference>
<dbReference type="CDD" id="cd02568">
    <property type="entry name" value="PseudoU_synth_PUS1_PUS2"/>
    <property type="match status" value="1"/>
</dbReference>
<dbReference type="InterPro" id="IPR020103">
    <property type="entry name" value="PsdUridine_synth_cat_dom_sf"/>
</dbReference>
<dbReference type="InterPro" id="IPR020094">
    <property type="entry name" value="TruA/RsuA/RluB/E/F_N"/>
</dbReference>
<dbReference type="PANTHER" id="PTHR11142">
    <property type="entry name" value="PSEUDOURIDYLATE SYNTHASE"/>
    <property type="match status" value="1"/>
</dbReference>
<dbReference type="InterPro" id="IPR041708">
    <property type="entry name" value="PUS1/PUS2-like"/>
</dbReference>
<gene>
    <name evidence="6" type="ORF">CSSPTR1EN2_LOCUS11093</name>
</gene>
<evidence type="ECO:0000259" key="5">
    <source>
        <dbReference type="Pfam" id="PF01416"/>
    </source>
</evidence>
<keyword evidence="3" id="KW-0413">Isomerase</keyword>
<dbReference type="PANTHER" id="PTHR11142:SF4">
    <property type="entry name" value="PSEUDOURIDYLATE SYNTHASE 1 HOMOLOG"/>
    <property type="match status" value="1"/>
</dbReference>
<keyword evidence="7" id="KW-1185">Reference proteome</keyword>